<keyword evidence="3" id="KW-1185">Reference proteome</keyword>
<dbReference type="Gramene" id="rna-AYBTSS11_LOCUS13113">
    <property type="protein sequence ID" value="CAJ1948294.1"/>
    <property type="gene ID" value="gene-AYBTSS11_LOCUS13113"/>
</dbReference>
<dbReference type="PANTHER" id="PTHR33177">
    <property type="entry name" value="PUTATIVE-RELATED"/>
    <property type="match status" value="1"/>
</dbReference>
<feature type="compositionally biased region" description="Low complexity" evidence="1">
    <location>
        <begin position="36"/>
        <end position="53"/>
    </location>
</feature>
<dbReference type="InterPro" id="IPR055281">
    <property type="entry name" value="GIR1-2/SIED1"/>
</dbReference>
<sequence length="119" mass="12992">MPSNNYQSVCTVDKVESALKRVEKNATARKRVSPLKSSYLSSSSVCYSSSSSSVRDTKDEEHEEKLSSPLATGCPGCLSYVITRKHNPICPNCNSVIPFPLKKKPRIDLNVSLDDIGGN</sequence>
<dbReference type="Proteomes" id="UP001189624">
    <property type="component" value="Chromosome 4"/>
</dbReference>
<dbReference type="EMBL" id="OY731401">
    <property type="protein sequence ID" value="CAJ1948294.1"/>
    <property type="molecule type" value="Genomic_DNA"/>
</dbReference>
<feature type="region of interest" description="Disordered" evidence="1">
    <location>
        <begin position="36"/>
        <end position="69"/>
    </location>
</feature>
<proteinExistence type="predicted"/>
<reference evidence="2" key="1">
    <citation type="submission" date="2023-10" db="EMBL/GenBank/DDBJ databases">
        <authorList>
            <person name="Domelevo Entfellner J.-B."/>
        </authorList>
    </citation>
    <scope>NUCLEOTIDE SEQUENCE</scope>
</reference>
<dbReference type="AlphaFoldDB" id="A0AA86VIH5"/>
<evidence type="ECO:0000313" key="3">
    <source>
        <dbReference type="Proteomes" id="UP001189624"/>
    </source>
</evidence>
<gene>
    <name evidence="2" type="ORF">AYBTSS11_LOCUS13113</name>
</gene>
<dbReference type="PANTHER" id="PTHR33177:SF24">
    <property type="entry name" value="FILAMENTOUS HEMAGGLUTININ TRANSPORTER"/>
    <property type="match status" value="1"/>
</dbReference>
<feature type="compositionally biased region" description="Basic and acidic residues" evidence="1">
    <location>
        <begin position="55"/>
        <end position="66"/>
    </location>
</feature>
<evidence type="ECO:0000256" key="1">
    <source>
        <dbReference type="SAM" id="MobiDB-lite"/>
    </source>
</evidence>
<evidence type="ECO:0000313" key="2">
    <source>
        <dbReference type="EMBL" id="CAJ1948294.1"/>
    </source>
</evidence>
<accession>A0AA86VIH5</accession>
<protein>
    <submittedName>
        <fullName evidence="2">Uncharacterized protein</fullName>
    </submittedName>
</protein>
<organism evidence="2 3">
    <name type="scientific">Sphenostylis stenocarpa</name>
    <dbReference type="NCBI Taxonomy" id="92480"/>
    <lineage>
        <taxon>Eukaryota</taxon>
        <taxon>Viridiplantae</taxon>
        <taxon>Streptophyta</taxon>
        <taxon>Embryophyta</taxon>
        <taxon>Tracheophyta</taxon>
        <taxon>Spermatophyta</taxon>
        <taxon>Magnoliopsida</taxon>
        <taxon>eudicotyledons</taxon>
        <taxon>Gunneridae</taxon>
        <taxon>Pentapetalae</taxon>
        <taxon>rosids</taxon>
        <taxon>fabids</taxon>
        <taxon>Fabales</taxon>
        <taxon>Fabaceae</taxon>
        <taxon>Papilionoideae</taxon>
        <taxon>50 kb inversion clade</taxon>
        <taxon>NPAAA clade</taxon>
        <taxon>indigoferoid/millettioid clade</taxon>
        <taxon>Phaseoleae</taxon>
        <taxon>Sphenostylis</taxon>
    </lineage>
</organism>
<name>A0AA86VIH5_9FABA</name>